<accession>A0AAW1NWY8</accession>
<feature type="domain" description="Bromo" evidence="4">
    <location>
        <begin position="1131"/>
        <end position="1197"/>
    </location>
</feature>
<feature type="compositionally biased region" description="Basic and acidic residues" evidence="3">
    <location>
        <begin position="257"/>
        <end position="279"/>
    </location>
</feature>
<gene>
    <name evidence="5" type="ORF">WJX73_010299</name>
</gene>
<keyword evidence="6" id="KW-1185">Reference proteome</keyword>
<feature type="region of interest" description="Disordered" evidence="3">
    <location>
        <begin position="96"/>
        <end position="382"/>
    </location>
</feature>
<feature type="compositionally biased region" description="Acidic residues" evidence="3">
    <location>
        <begin position="995"/>
        <end position="1005"/>
    </location>
</feature>
<feature type="region of interest" description="Disordered" evidence="3">
    <location>
        <begin position="682"/>
        <end position="750"/>
    </location>
</feature>
<reference evidence="5 6" key="1">
    <citation type="journal article" date="2024" name="Nat. Commun.">
        <title>Phylogenomics reveals the evolutionary origins of lichenization in chlorophyte algae.</title>
        <authorList>
            <person name="Puginier C."/>
            <person name="Libourel C."/>
            <person name="Otte J."/>
            <person name="Skaloud P."/>
            <person name="Haon M."/>
            <person name="Grisel S."/>
            <person name="Petersen M."/>
            <person name="Berrin J.G."/>
            <person name="Delaux P.M."/>
            <person name="Dal Grande F."/>
            <person name="Keller J."/>
        </authorList>
    </citation>
    <scope>NUCLEOTIDE SEQUENCE [LARGE SCALE GENOMIC DNA]</scope>
    <source>
        <strain evidence="5 6">SAG 2036</strain>
    </source>
</reference>
<feature type="compositionally biased region" description="Basic and acidic residues" evidence="3">
    <location>
        <begin position="715"/>
        <end position="730"/>
    </location>
</feature>
<proteinExistence type="predicted"/>
<feature type="compositionally biased region" description="Low complexity" evidence="3">
    <location>
        <begin position="895"/>
        <end position="933"/>
    </location>
</feature>
<name>A0AAW1NWY8_9CHLO</name>
<feature type="compositionally biased region" description="Low complexity" evidence="3">
    <location>
        <begin position="119"/>
        <end position="133"/>
    </location>
</feature>
<dbReference type="PROSITE" id="PS50014">
    <property type="entry name" value="BROMODOMAIN_2"/>
    <property type="match status" value="1"/>
</dbReference>
<feature type="compositionally biased region" description="Low complexity" evidence="3">
    <location>
        <begin position="694"/>
        <end position="714"/>
    </location>
</feature>
<feature type="compositionally biased region" description="Basic and acidic residues" evidence="3">
    <location>
        <begin position="192"/>
        <end position="245"/>
    </location>
</feature>
<feature type="region of interest" description="Disordered" evidence="3">
    <location>
        <begin position="789"/>
        <end position="1078"/>
    </location>
</feature>
<comment type="caution">
    <text evidence="5">The sequence shown here is derived from an EMBL/GenBank/DDBJ whole genome shotgun (WGS) entry which is preliminary data.</text>
</comment>
<dbReference type="Gene3D" id="1.20.920.10">
    <property type="entry name" value="Bromodomain-like"/>
    <property type="match status" value="1"/>
</dbReference>
<keyword evidence="1 2" id="KW-0103">Bromodomain</keyword>
<dbReference type="SUPFAM" id="SSF47370">
    <property type="entry name" value="Bromodomain"/>
    <property type="match status" value="1"/>
</dbReference>
<feature type="compositionally biased region" description="Low complexity" evidence="3">
    <location>
        <begin position="150"/>
        <end position="161"/>
    </location>
</feature>
<evidence type="ECO:0000256" key="2">
    <source>
        <dbReference type="PROSITE-ProRule" id="PRU00035"/>
    </source>
</evidence>
<feature type="compositionally biased region" description="Basic and acidic residues" evidence="3">
    <location>
        <begin position="797"/>
        <end position="871"/>
    </location>
</feature>
<evidence type="ECO:0000259" key="4">
    <source>
        <dbReference type="PROSITE" id="PS50014"/>
    </source>
</evidence>
<feature type="compositionally biased region" description="Basic and acidic residues" evidence="3">
    <location>
        <begin position="163"/>
        <end position="176"/>
    </location>
</feature>
<feature type="compositionally biased region" description="Low complexity" evidence="3">
    <location>
        <begin position="1028"/>
        <end position="1038"/>
    </location>
</feature>
<evidence type="ECO:0000256" key="3">
    <source>
        <dbReference type="SAM" id="MobiDB-lite"/>
    </source>
</evidence>
<feature type="compositionally biased region" description="Basic residues" evidence="3">
    <location>
        <begin position="246"/>
        <end position="256"/>
    </location>
</feature>
<dbReference type="EMBL" id="JALJOQ010000105">
    <property type="protein sequence ID" value="KAK9797773.1"/>
    <property type="molecule type" value="Genomic_DNA"/>
</dbReference>
<dbReference type="InterPro" id="IPR001487">
    <property type="entry name" value="Bromodomain"/>
</dbReference>
<dbReference type="InterPro" id="IPR036427">
    <property type="entry name" value="Bromodomain-like_sf"/>
</dbReference>
<sequence>MQAFLEVHAQSIPFTLLSGNISHPGRHISHHRLTWPHHPTIQGTLHTYCHIIIHLIILQGHHLLLHRTWHRCQVAHIRVSIQKFFSPRGTGVVLKNPGILPNLKKRPAKPKATSSGISATPPTAFTPPTADAEAPTEDLKPPVGQGLPKSSASAIAAAASAVELREPADKGKRMASEDGEASPRQHARKSPRRDSRSPSLTARDRPPQHRESSQHESSRRDKSRHESSRQRRDSHREDRHAGTPEHRHRRSSHHKPHLDPPEAEGRHAYLDRPGSRPRDPSQPGSPPPRSANPASPSLAQDGAQPEQYGGRRTPPAAPMHPGMDMLSPSPSPRSAPGSPVTSPQDQKVSEAEAKRRRQEAWAQRNKPSGQEAEQQQRQRQRLAEEMEDVRKYIEDMFLAQLPRCHAVIPHFPVTGREATLSWQKRLEARAAQYHWHAPSERLDGSQPDFSQWDGNPNDPVNFPIAHSFKPAQEAEAAAASLESALQDTSKAPAAVQYDADFWMLVEEDPDGEATPFLWDIFSPTSEDAPTDPRAPVQSSPSPPPILLPVPKFAWRPPAVKSPEAEEEGQEVSRSWADSPIAEPGPEAISGPAREDGRTSLKPKPTQRSLGEAPPSELADGTSPTELPDSALRTWFDSAYQEAVQAGAAEPQSPEAATGDGISPPMHSPTGADAARQAFWQAGAQPAPADEGPLASAPAQAQIPSAAAEPAAQQPHAERRHEGQQGADEPRRQRKRRRSQSTPTAQQQMDTRKHICLQLTLHWKNTHFKKVAAALIETAIGECYGPWRRERDEEEKKEEERRAKRQREELQQKQEDEQRELDRQARDQKCKQERKAEEDALRQRKQHEADEAEKVAKREQAEADKRKEEYKAMQKAAWHAAEAKRQKLKAQPSAVPSTSAPPGLPSPAAAAATAAALAPPADAHATQQQQQPPQQQLPPAPPQISSLPTHSPVGDDGTEAATPVAPPAASPQPLKRPGSGRGAQQRAAAPERILDEPDDDGSDEEYAPLGSRKSGLARGNSSAGRAPLKRSGSSISRSTSAKKARGGASGSSVSASGQGRGSGASRGGGADADAGEQHQALAAHAARQLLSMVEDLKKFDLKNAHIDHGLFTPEIDGEILGNPRHDGERRKYSEVVQRPMSLTLIGKGVAAGTKKSAKKGPAVEPYEASLEGVERFKADLDLLASNCRQFWGPEVEFLSSHPELQAESIPLEDMQEFLAHAAEFQTLVDEKYAAGVSQVKHHANAASRPL</sequence>
<organism evidence="5 6">
    <name type="scientific">Symbiochloris irregularis</name>
    <dbReference type="NCBI Taxonomy" id="706552"/>
    <lineage>
        <taxon>Eukaryota</taxon>
        <taxon>Viridiplantae</taxon>
        <taxon>Chlorophyta</taxon>
        <taxon>core chlorophytes</taxon>
        <taxon>Trebouxiophyceae</taxon>
        <taxon>Trebouxiales</taxon>
        <taxon>Trebouxiaceae</taxon>
        <taxon>Symbiochloris</taxon>
    </lineage>
</organism>
<protein>
    <recommendedName>
        <fullName evidence="4">Bromo domain-containing protein</fullName>
    </recommendedName>
</protein>
<evidence type="ECO:0000313" key="6">
    <source>
        <dbReference type="Proteomes" id="UP001465755"/>
    </source>
</evidence>
<dbReference type="AlphaFoldDB" id="A0AAW1NWY8"/>
<feature type="region of interest" description="Disordered" evidence="3">
    <location>
        <begin position="514"/>
        <end position="670"/>
    </location>
</feature>
<dbReference type="Proteomes" id="UP001465755">
    <property type="component" value="Unassembled WGS sequence"/>
</dbReference>
<evidence type="ECO:0000313" key="5">
    <source>
        <dbReference type="EMBL" id="KAK9797773.1"/>
    </source>
</evidence>
<feature type="compositionally biased region" description="Gly residues" evidence="3">
    <location>
        <begin position="1057"/>
        <end position="1069"/>
    </location>
</feature>
<evidence type="ECO:0000256" key="1">
    <source>
        <dbReference type="ARBA" id="ARBA00023117"/>
    </source>
</evidence>